<feature type="transmembrane region" description="Helical" evidence="8">
    <location>
        <begin position="317"/>
        <end position="339"/>
    </location>
</feature>
<feature type="domain" description="Major facilitator superfamily (MFS) profile" evidence="9">
    <location>
        <begin position="1"/>
        <end position="371"/>
    </location>
</feature>
<evidence type="ECO:0000256" key="3">
    <source>
        <dbReference type="ARBA" id="ARBA00022448"/>
    </source>
</evidence>
<evidence type="ECO:0000313" key="11">
    <source>
        <dbReference type="Proteomes" id="UP000630528"/>
    </source>
</evidence>
<evidence type="ECO:0000256" key="7">
    <source>
        <dbReference type="ARBA" id="ARBA00023136"/>
    </source>
</evidence>
<name>A0A934TVV5_9BURK</name>
<gene>
    <name evidence="10" type="ORF">JJB11_20730</name>
</gene>
<comment type="caution">
    <text evidence="10">The sequence shown here is derived from an EMBL/GenBank/DDBJ whole genome shotgun (WGS) entry which is preliminary data.</text>
</comment>
<dbReference type="GO" id="GO:0015385">
    <property type="term" value="F:sodium:proton antiporter activity"/>
    <property type="evidence" value="ECO:0007669"/>
    <property type="project" value="TreeGrafter"/>
</dbReference>
<feature type="transmembrane region" description="Helical" evidence="8">
    <location>
        <begin position="112"/>
        <end position="131"/>
    </location>
</feature>
<keyword evidence="7 8" id="KW-0472">Membrane</keyword>
<dbReference type="InterPro" id="IPR011701">
    <property type="entry name" value="MFS"/>
</dbReference>
<keyword evidence="6 8" id="KW-1133">Transmembrane helix</keyword>
<protein>
    <recommendedName>
        <fullName evidence="8">Bcr/CflA family efflux transporter</fullName>
    </recommendedName>
</protein>
<evidence type="ECO:0000256" key="8">
    <source>
        <dbReference type="RuleBase" id="RU365088"/>
    </source>
</evidence>
<dbReference type="InterPro" id="IPR004812">
    <property type="entry name" value="Efflux_drug-R_Bcr/CmlA"/>
</dbReference>
<evidence type="ECO:0000256" key="5">
    <source>
        <dbReference type="ARBA" id="ARBA00022692"/>
    </source>
</evidence>
<feature type="transmembrane region" description="Helical" evidence="8">
    <location>
        <begin position="286"/>
        <end position="305"/>
    </location>
</feature>
<dbReference type="PANTHER" id="PTHR23502">
    <property type="entry name" value="MAJOR FACILITATOR SUPERFAMILY"/>
    <property type="match status" value="1"/>
</dbReference>
<dbReference type="NCBIfam" id="TIGR00710">
    <property type="entry name" value="efflux_Bcr_CflA"/>
    <property type="match status" value="1"/>
</dbReference>
<comment type="similarity">
    <text evidence="2 8">Belongs to the major facilitator superfamily. Bcr/CmlA family.</text>
</comment>
<evidence type="ECO:0000256" key="4">
    <source>
        <dbReference type="ARBA" id="ARBA00022475"/>
    </source>
</evidence>
<dbReference type="CDD" id="cd17320">
    <property type="entry name" value="MFS_MdfA_MDR_like"/>
    <property type="match status" value="1"/>
</dbReference>
<reference evidence="10" key="1">
    <citation type="journal article" date="2012" name="J. Microbiol. Biotechnol.">
        <title>Ramlibacter ginsenosidimutans sp. nov., with ginsenoside-converting activity.</title>
        <authorList>
            <person name="Wang L."/>
            <person name="An D.S."/>
            <person name="Kim S.G."/>
            <person name="Jin F.X."/>
            <person name="Kim S.C."/>
            <person name="Lee S.T."/>
            <person name="Im W.T."/>
        </authorList>
    </citation>
    <scope>NUCLEOTIDE SEQUENCE</scope>
    <source>
        <strain evidence="10">KACC 17527</strain>
    </source>
</reference>
<evidence type="ECO:0000256" key="1">
    <source>
        <dbReference type="ARBA" id="ARBA00004651"/>
    </source>
</evidence>
<dbReference type="Pfam" id="PF07690">
    <property type="entry name" value="MFS_1"/>
    <property type="match status" value="1"/>
</dbReference>
<dbReference type="GO" id="GO:1990961">
    <property type="term" value="P:xenobiotic detoxification by transmembrane export across the plasma membrane"/>
    <property type="evidence" value="ECO:0007669"/>
    <property type="project" value="InterPro"/>
</dbReference>
<feature type="transmembrane region" description="Helical" evidence="8">
    <location>
        <begin position="226"/>
        <end position="244"/>
    </location>
</feature>
<dbReference type="AlphaFoldDB" id="A0A934TVV5"/>
<proteinExistence type="inferred from homology"/>
<feature type="transmembrane region" description="Helical" evidence="8">
    <location>
        <begin position="143"/>
        <end position="162"/>
    </location>
</feature>
<dbReference type="GO" id="GO:0042910">
    <property type="term" value="F:xenobiotic transmembrane transporter activity"/>
    <property type="evidence" value="ECO:0007669"/>
    <property type="project" value="InterPro"/>
</dbReference>
<dbReference type="PROSITE" id="PS50850">
    <property type="entry name" value="MFS"/>
    <property type="match status" value="1"/>
</dbReference>
<feature type="transmembrane region" description="Helical" evidence="8">
    <location>
        <begin position="28"/>
        <end position="45"/>
    </location>
</feature>
<keyword evidence="3 8" id="KW-0813">Transport</keyword>
<evidence type="ECO:0000256" key="2">
    <source>
        <dbReference type="ARBA" id="ARBA00006236"/>
    </source>
</evidence>
<dbReference type="Gene3D" id="1.20.1720.10">
    <property type="entry name" value="Multidrug resistance protein D"/>
    <property type="match status" value="1"/>
</dbReference>
<dbReference type="GO" id="GO:0005886">
    <property type="term" value="C:plasma membrane"/>
    <property type="evidence" value="ECO:0007669"/>
    <property type="project" value="UniProtKB-SubCell"/>
</dbReference>
<keyword evidence="4" id="KW-1003">Cell membrane</keyword>
<keyword evidence="11" id="KW-1185">Reference proteome</keyword>
<organism evidence="10 11">
    <name type="scientific">Ramlibacter ginsenosidimutans</name>
    <dbReference type="NCBI Taxonomy" id="502333"/>
    <lineage>
        <taxon>Bacteria</taxon>
        <taxon>Pseudomonadati</taxon>
        <taxon>Pseudomonadota</taxon>
        <taxon>Betaproteobacteria</taxon>
        <taxon>Burkholderiales</taxon>
        <taxon>Comamonadaceae</taxon>
        <taxon>Ramlibacter</taxon>
    </lineage>
</organism>
<evidence type="ECO:0000313" key="10">
    <source>
        <dbReference type="EMBL" id="MBK6008534.1"/>
    </source>
</evidence>
<feature type="transmembrane region" description="Helical" evidence="8">
    <location>
        <begin position="256"/>
        <end position="280"/>
    </location>
</feature>
<feature type="transmembrane region" description="Helical" evidence="8">
    <location>
        <begin position="345"/>
        <end position="366"/>
    </location>
</feature>
<feature type="transmembrane region" description="Helical" evidence="8">
    <location>
        <begin position="54"/>
        <end position="73"/>
    </location>
</feature>
<dbReference type="SUPFAM" id="SSF103473">
    <property type="entry name" value="MFS general substrate transporter"/>
    <property type="match status" value="1"/>
</dbReference>
<dbReference type="InterPro" id="IPR020846">
    <property type="entry name" value="MFS_dom"/>
</dbReference>
<dbReference type="Proteomes" id="UP000630528">
    <property type="component" value="Unassembled WGS sequence"/>
</dbReference>
<dbReference type="EMBL" id="JAEPWM010000010">
    <property type="protein sequence ID" value="MBK6008534.1"/>
    <property type="molecule type" value="Genomic_DNA"/>
</dbReference>
<evidence type="ECO:0000256" key="6">
    <source>
        <dbReference type="ARBA" id="ARBA00022989"/>
    </source>
</evidence>
<sequence length="376" mass="38535">MAMHMFVPALPAAARGLGTTAGEMQMAISIYITGLALGQLFYGPLSDALGRRPMLIVGLSLYAVGSVAAGVAPGLRTLLAARLVQALGGCAGLALGRAIVRDTTHADSAVRQLALLNLMILIGPGLAPMVGGALSASFGWRSIFLLLAVGGAITLWFTWRLLPETWAPSGRLGVKPLLRDYRELLSSPRFTGFALGGGSATTCVYAFLAAVPFIFVNELHQPVQLVGLYAGLMVLGMAVGNALTSRLSRTIPAGRLVRIGNTLSLAAAIVLLAIVLLGRLDVMNTIGVMLFFTCGSGMTSPAALAKAISVEPRLVGAAAGLYGCAQMGIGAICTALAALGHDPALSALTVMVTATALSQVAFTVALRSERLAPAAA</sequence>
<comment type="caution">
    <text evidence="8">Lacks conserved residue(s) required for the propagation of feature annotation.</text>
</comment>
<comment type="subcellular location">
    <subcellularLocation>
        <location evidence="8">Cell inner membrane</location>
        <topology evidence="8">Multi-pass membrane protein</topology>
    </subcellularLocation>
    <subcellularLocation>
        <location evidence="1">Cell membrane</location>
        <topology evidence="1">Multi-pass membrane protein</topology>
    </subcellularLocation>
</comment>
<dbReference type="InterPro" id="IPR036259">
    <property type="entry name" value="MFS_trans_sf"/>
</dbReference>
<keyword evidence="8" id="KW-0997">Cell inner membrane</keyword>
<evidence type="ECO:0000259" key="9">
    <source>
        <dbReference type="PROSITE" id="PS50850"/>
    </source>
</evidence>
<dbReference type="PANTHER" id="PTHR23502:SF132">
    <property type="entry name" value="POLYAMINE TRANSPORTER 2-RELATED"/>
    <property type="match status" value="1"/>
</dbReference>
<feature type="transmembrane region" description="Helical" evidence="8">
    <location>
        <begin position="192"/>
        <end position="214"/>
    </location>
</feature>
<reference evidence="10" key="2">
    <citation type="submission" date="2021-01" db="EMBL/GenBank/DDBJ databases">
        <authorList>
            <person name="Kang M."/>
        </authorList>
    </citation>
    <scope>NUCLEOTIDE SEQUENCE</scope>
    <source>
        <strain evidence="10">KACC 17527</strain>
    </source>
</reference>
<feature type="transmembrane region" description="Helical" evidence="8">
    <location>
        <begin position="79"/>
        <end position="100"/>
    </location>
</feature>
<keyword evidence="5 8" id="KW-0812">Transmembrane</keyword>
<accession>A0A934TVV5</accession>